<keyword evidence="5 6" id="KW-0472">Membrane</keyword>
<feature type="transmembrane region" description="Helical" evidence="6">
    <location>
        <begin position="368"/>
        <end position="387"/>
    </location>
</feature>
<keyword evidence="4 6" id="KW-1133">Transmembrane helix</keyword>
<gene>
    <name evidence="9" type="ORF">COW82_01815</name>
</gene>
<feature type="transmembrane region" description="Helical" evidence="6">
    <location>
        <begin position="16"/>
        <end position="34"/>
    </location>
</feature>
<evidence type="ECO:0000256" key="6">
    <source>
        <dbReference type="SAM" id="Phobius"/>
    </source>
</evidence>
<dbReference type="Proteomes" id="UP000231276">
    <property type="component" value="Unassembled WGS sequence"/>
</dbReference>
<feature type="domain" description="DUF4131" evidence="8">
    <location>
        <begin position="40"/>
        <end position="179"/>
    </location>
</feature>
<name>A0A2H0DWE2_9BACT</name>
<dbReference type="InterPro" id="IPR052159">
    <property type="entry name" value="Competence_DNA_uptake"/>
</dbReference>
<dbReference type="Pfam" id="PF03772">
    <property type="entry name" value="Competence"/>
    <property type="match status" value="1"/>
</dbReference>
<evidence type="ECO:0000259" key="8">
    <source>
        <dbReference type="Pfam" id="PF13567"/>
    </source>
</evidence>
<evidence type="ECO:0008006" key="11">
    <source>
        <dbReference type="Google" id="ProtNLM"/>
    </source>
</evidence>
<feature type="transmembrane region" description="Helical" evidence="6">
    <location>
        <begin position="460"/>
        <end position="480"/>
    </location>
</feature>
<dbReference type="InterPro" id="IPR004477">
    <property type="entry name" value="ComEC_N"/>
</dbReference>
<evidence type="ECO:0000256" key="5">
    <source>
        <dbReference type="ARBA" id="ARBA00023136"/>
    </source>
</evidence>
<evidence type="ECO:0000256" key="4">
    <source>
        <dbReference type="ARBA" id="ARBA00022989"/>
    </source>
</evidence>
<evidence type="ECO:0000256" key="3">
    <source>
        <dbReference type="ARBA" id="ARBA00022692"/>
    </source>
</evidence>
<keyword evidence="2" id="KW-1003">Cell membrane</keyword>
<protein>
    <recommendedName>
        <fullName evidence="11">ComEC/Rec2-related protein domain-containing protein</fullName>
    </recommendedName>
</protein>
<dbReference type="AlphaFoldDB" id="A0A2H0DWE2"/>
<evidence type="ECO:0000256" key="1">
    <source>
        <dbReference type="ARBA" id="ARBA00004651"/>
    </source>
</evidence>
<feature type="transmembrane region" description="Helical" evidence="6">
    <location>
        <begin position="271"/>
        <end position="304"/>
    </location>
</feature>
<dbReference type="GO" id="GO:0005886">
    <property type="term" value="C:plasma membrane"/>
    <property type="evidence" value="ECO:0007669"/>
    <property type="project" value="UniProtKB-SubCell"/>
</dbReference>
<proteinExistence type="predicted"/>
<evidence type="ECO:0000313" key="10">
    <source>
        <dbReference type="Proteomes" id="UP000231276"/>
    </source>
</evidence>
<dbReference type="Pfam" id="PF13567">
    <property type="entry name" value="DUF4131"/>
    <property type="match status" value="1"/>
</dbReference>
<accession>A0A2H0DWE2</accession>
<keyword evidence="3 6" id="KW-0812">Transmembrane</keyword>
<dbReference type="PANTHER" id="PTHR30619:SF1">
    <property type="entry name" value="RECOMBINATION PROTEIN 2"/>
    <property type="match status" value="1"/>
</dbReference>
<comment type="subcellular location">
    <subcellularLocation>
        <location evidence="1">Cell membrane</location>
        <topology evidence="1">Multi-pass membrane protein</topology>
    </subcellularLocation>
</comment>
<feature type="transmembrane region" description="Helical" evidence="6">
    <location>
        <begin position="393"/>
        <end position="413"/>
    </location>
</feature>
<dbReference type="InterPro" id="IPR025405">
    <property type="entry name" value="DUF4131"/>
</dbReference>
<organism evidence="9 10">
    <name type="scientific">Candidatus Campbellbacteria bacterium CG22_combo_CG10-13_8_21_14_all_43_18</name>
    <dbReference type="NCBI Taxonomy" id="1974530"/>
    <lineage>
        <taxon>Bacteria</taxon>
        <taxon>Candidatus Campbelliibacteriota</taxon>
    </lineage>
</organism>
<feature type="domain" description="ComEC/Rec2-related protein" evidence="7">
    <location>
        <begin position="219"/>
        <end position="484"/>
    </location>
</feature>
<reference evidence="9 10" key="1">
    <citation type="submission" date="2017-09" db="EMBL/GenBank/DDBJ databases">
        <title>Depth-based differentiation of microbial function through sediment-hosted aquifers and enrichment of novel symbionts in the deep terrestrial subsurface.</title>
        <authorList>
            <person name="Probst A.J."/>
            <person name="Ladd B."/>
            <person name="Jarett J.K."/>
            <person name="Geller-Mcgrath D.E."/>
            <person name="Sieber C.M."/>
            <person name="Emerson J.B."/>
            <person name="Anantharaman K."/>
            <person name="Thomas B.C."/>
            <person name="Malmstrom R."/>
            <person name="Stieglmeier M."/>
            <person name="Klingl A."/>
            <person name="Woyke T."/>
            <person name="Ryan C.M."/>
            <person name="Banfield J.F."/>
        </authorList>
    </citation>
    <scope>NUCLEOTIDE SEQUENCE [LARGE SCALE GENOMIC DNA]</scope>
    <source>
        <strain evidence="9">CG22_combo_CG10-13_8_21_14_all_43_18</strain>
    </source>
</reference>
<feature type="transmembrane region" description="Helical" evidence="6">
    <location>
        <begin position="239"/>
        <end position="259"/>
    </location>
</feature>
<comment type="caution">
    <text evidence="9">The sequence shown here is derived from an EMBL/GenBank/DDBJ whole genome shotgun (WGS) entry which is preliminary data.</text>
</comment>
<evidence type="ECO:0000313" key="9">
    <source>
        <dbReference type="EMBL" id="PIP86495.1"/>
    </source>
</evidence>
<evidence type="ECO:0000259" key="7">
    <source>
        <dbReference type="Pfam" id="PF03772"/>
    </source>
</evidence>
<sequence length="493" mass="54910">MNFGSAYETLKAADKLFYFGIFSFLFGIIFGLLLDFGSSFLWLFLLLSLALFLLNRKFLLYSLLLSSFVLGAVRADFSLERDFFLEKSVGRSVSVSGRIVAEPSFSENSSRLIFRPEGTKEKIIIITERTNFFRFGQKISAEGKLSKPENFLSGGKREFDYVNYLSKDDIFYEIIFPKIKILEEPGFSVRGTLFSLKNLLISKINRVIASPASEYAGGLIFGVKESLGSSLEEAFRRTGLIHVVVLSGYNITIVAEFIIKTFSRFSSSLGPFIGIISIALFVIMTGASATIVRAGIMALLVILSRLISRKYPINRALFLAALLMVAQNPKILMYDPSFELSFLATLGLIHLSPIVYQKLGFITDKFEMRTFLASTLSTQIFVLPVLLNKVGEFSVIAPITNILVLPFIPLSMLFGFLTSILGIFSTTLSFVPGTLAYILLSYQLKVVEVFASISFASIKISSFPFFAVLIFYLGIGFIFLKLRRTNPPQSSSL</sequence>
<dbReference type="EMBL" id="PCTS01000024">
    <property type="protein sequence ID" value="PIP86495.1"/>
    <property type="molecule type" value="Genomic_DNA"/>
</dbReference>
<dbReference type="PANTHER" id="PTHR30619">
    <property type="entry name" value="DNA INTERNALIZATION/COMPETENCE PROTEIN COMEC/REC2"/>
    <property type="match status" value="1"/>
</dbReference>
<dbReference type="NCBIfam" id="TIGR00360">
    <property type="entry name" value="ComEC_N-term"/>
    <property type="match status" value="1"/>
</dbReference>
<feature type="transmembrane region" description="Helical" evidence="6">
    <location>
        <begin position="340"/>
        <end position="356"/>
    </location>
</feature>
<evidence type="ECO:0000256" key="2">
    <source>
        <dbReference type="ARBA" id="ARBA00022475"/>
    </source>
</evidence>